<evidence type="ECO:0000313" key="2">
    <source>
        <dbReference type="Proteomes" id="UP000482800"/>
    </source>
</evidence>
<keyword evidence="2" id="KW-1185">Reference proteome</keyword>
<name>A0A6V8KEK4_9ACTN</name>
<reference evidence="1 2" key="1">
    <citation type="submission" date="2020-03" db="EMBL/GenBank/DDBJ databases">
        <title>Whole genome shotgun sequence of Phytohabitans houttuyneae NBRC 108639.</title>
        <authorList>
            <person name="Komaki H."/>
            <person name="Tamura T."/>
        </authorList>
    </citation>
    <scope>NUCLEOTIDE SEQUENCE [LARGE SCALE GENOMIC DNA]</scope>
    <source>
        <strain evidence="1 2">NBRC 108639</strain>
    </source>
</reference>
<gene>
    <name evidence="1" type="ORF">Phou_060500</name>
</gene>
<dbReference type="AlphaFoldDB" id="A0A6V8KEK4"/>
<organism evidence="1 2">
    <name type="scientific">Phytohabitans houttuyneae</name>
    <dbReference type="NCBI Taxonomy" id="1076126"/>
    <lineage>
        <taxon>Bacteria</taxon>
        <taxon>Bacillati</taxon>
        <taxon>Actinomycetota</taxon>
        <taxon>Actinomycetes</taxon>
        <taxon>Micromonosporales</taxon>
        <taxon>Micromonosporaceae</taxon>
    </lineage>
</organism>
<sequence>MAWISAWVGAPGSGWLIAETGSSRSETGLSWAPTAGLAAETTDTTVPDTACAGAAASMTRPITAMDTARVDNDHLNICYAFP</sequence>
<protein>
    <submittedName>
        <fullName evidence="1">Uncharacterized protein</fullName>
    </submittedName>
</protein>
<dbReference type="EMBL" id="BLPF01000002">
    <property type="protein sequence ID" value="GFJ81870.1"/>
    <property type="molecule type" value="Genomic_DNA"/>
</dbReference>
<reference evidence="1 2" key="2">
    <citation type="submission" date="2020-03" db="EMBL/GenBank/DDBJ databases">
        <authorList>
            <person name="Ichikawa N."/>
            <person name="Kimura A."/>
            <person name="Kitahashi Y."/>
            <person name="Uohara A."/>
        </authorList>
    </citation>
    <scope>NUCLEOTIDE SEQUENCE [LARGE SCALE GENOMIC DNA]</scope>
    <source>
        <strain evidence="1 2">NBRC 108639</strain>
    </source>
</reference>
<evidence type="ECO:0000313" key="1">
    <source>
        <dbReference type="EMBL" id="GFJ81870.1"/>
    </source>
</evidence>
<comment type="caution">
    <text evidence="1">The sequence shown here is derived from an EMBL/GenBank/DDBJ whole genome shotgun (WGS) entry which is preliminary data.</text>
</comment>
<proteinExistence type="predicted"/>
<dbReference type="Proteomes" id="UP000482800">
    <property type="component" value="Unassembled WGS sequence"/>
</dbReference>
<accession>A0A6V8KEK4</accession>